<protein>
    <recommendedName>
        <fullName evidence="1">Pre-C2HC domain-containing protein</fullName>
    </recommendedName>
</protein>
<dbReference type="AlphaFoldDB" id="A0A4Y2SYS7"/>
<dbReference type="OrthoDB" id="8054297at2759"/>
<evidence type="ECO:0000313" key="3">
    <source>
        <dbReference type="Proteomes" id="UP000499080"/>
    </source>
</evidence>
<dbReference type="Pfam" id="PF07530">
    <property type="entry name" value="PRE_C2HC"/>
    <property type="match status" value="1"/>
</dbReference>
<dbReference type="InterPro" id="IPR006579">
    <property type="entry name" value="Pre_C2HC_dom"/>
</dbReference>
<reference evidence="2 3" key="1">
    <citation type="journal article" date="2019" name="Sci. Rep.">
        <title>Orb-weaving spider Araneus ventricosus genome elucidates the spidroin gene catalogue.</title>
        <authorList>
            <person name="Kono N."/>
            <person name="Nakamura H."/>
            <person name="Ohtoshi R."/>
            <person name="Moran D.A.P."/>
            <person name="Shinohara A."/>
            <person name="Yoshida Y."/>
            <person name="Fujiwara M."/>
            <person name="Mori M."/>
            <person name="Tomita M."/>
            <person name="Arakawa K."/>
        </authorList>
    </citation>
    <scope>NUCLEOTIDE SEQUENCE [LARGE SCALE GENOMIC DNA]</scope>
</reference>
<proteinExistence type="predicted"/>
<evidence type="ECO:0000259" key="1">
    <source>
        <dbReference type="Pfam" id="PF07530"/>
    </source>
</evidence>
<feature type="domain" description="Pre-C2HC" evidence="1">
    <location>
        <begin position="40"/>
        <end position="103"/>
    </location>
</feature>
<dbReference type="Proteomes" id="UP000499080">
    <property type="component" value="Unassembled WGS sequence"/>
</dbReference>
<name>A0A4Y2SYS7_ARAVE</name>
<organism evidence="2 3">
    <name type="scientific">Araneus ventricosus</name>
    <name type="common">Orbweaver spider</name>
    <name type="synonym">Epeira ventricosa</name>
    <dbReference type="NCBI Taxonomy" id="182803"/>
    <lineage>
        <taxon>Eukaryota</taxon>
        <taxon>Metazoa</taxon>
        <taxon>Ecdysozoa</taxon>
        <taxon>Arthropoda</taxon>
        <taxon>Chelicerata</taxon>
        <taxon>Arachnida</taxon>
        <taxon>Araneae</taxon>
        <taxon>Araneomorphae</taxon>
        <taxon>Entelegynae</taxon>
        <taxon>Araneoidea</taxon>
        <taxon>Araneidae</taxon>
        <taxon>Araneus</taxon>
    </lineage>
</organism>
<gene>
    <name evidence="2" type="ORF">AVEN_203970_1</name>
</gene>
<sequence length="258" mass="30224">MKLTKFLTAKKLEYFVFTPKWQRPIKVVIKNLPWESKPNEIKAFLEEIHNLKVEKVVQLTSMRTKRPLRLFQVTLPNTDNNKRIWEVSQILYMKVEVEKYKRRTGTLMCYNCNLYHHSAATCSMKARCLKCGEEHAHQSCDTVFDLNEQGKIANPRCINCNKEGHLASWRGCEKFKSNIKTNPKQNAYQKYRQVNPMISFADMVGDNQSILDPVQDLNDLKDKPTTINLHREKVESLNDILFILNEFKKIFGNTNIKI</sequence>
<comment type="caution">
    <text evidence="2">The sequence shown here is derived from an EMBL/GenBank/DDBJ whole genome shotgun (WGS) entry which is preliminary data.</text>
</comment>
<dbReference type="EMBL" id="BGPR01024374">
    <property type="protein sequence ID" value="GBN92426.1"/>
    <property type="molecule type" value="Genomic_DNA"/>
</dbReference>
<accession>A0A4Y2SYS7</accession>
<evidence type="ECO:0000313" key="2">
    <source>
        <dbReference type="EMBL" id="GBN92426.1"/>
    </source>
</evidence>
<keyword evidence="3" id="KW-1185">Reference proteome</keyword>